<keyword evidence="3" id="KW-1185">Reference proteome</keyword>
<dbReference type="Gene3D" id="1.10.287.1490">
    <property type="match status" value="1"/>
</dbReference>
<proteinExistence type="predicted"/>
<dbReference type="EMBL" id="PVWQ01000008">
    <property type="protein sequence ID" value="RDW74280.1"/>
    <property type="molecule type" value="Genomic_DNA"/>
</dbReference>
<name>A0A3D8RJY3_9EURO</name>
<evidence type="ECO:0000313" key="3">
    <source>
        <dbReference type="Proteomes" id="UP000256690"/>
    </source>
</evidence>
<dbReference type="Proteomes" id="UP000256690">
    <property type="component" value="Unassembled WGS sequence"/>
</dbReference>
<evidence type="ECO:0000313" key="2">
    <source>
        <dbReference type="EMBL" id="RDW74280.1"/>
    </source>
</evidence>
<dbReference type="AlphaFoldDB" id="A0A3D8RJY3"/>
<accession>A0A3D8RJY3</accession>
<feature type="region of interest" description="Disordered" evidence="1">
    <location>
        <begin position="1"/>
        <end position="78"/>
    </location>
</feature>
<dbReference type="OrthoDB" id="4156714at2759"/>
<dbReference type="STRING" id="1810919.A0A3D8RJY3"/>
<protein>
    <submittedName>
        <fullName evidence="2">Uncharacterized protein</fullName>
    </submittedName>
</protein>
<evidence type="ECO:0000256" key="1">
    <source>
        <dbReference type="SAM" id="MobiDB-lite"/>
    </source>
</evidence>
<comment type="caution">
    <text evidence="2">The sequence shown here is derived from an EMBL/GenBank/DDBJ whole genome shotgun (WGS) entry which is preliminary data.</text>
</comment>
<dbReference type="RefSeq" id="XP_026602048.1">
    <property type="nucleotide sequence ID" value="XM_026748958.1"/>
</dbReference>
<gene>
    <name evidence="2" type="ORF">DSM5745_06942</name>
</gene>
<reference evidence="2 3" key="1">
    <citation type="journal article" date="2018" name="IMA Fungus">
        <title>IMA Genome-F 9: Draft genome sequence of Annulohypoxylon stygium, Aspergillus mulundensis, Berkeleyomyces basicola (syn. Thielaviopsis basicola), Ceratocystis smalleyi, two Cercospora beticola strains, Coleophoma cylindrospora, Fusarium fracticaudum, Phialophora cf. hyalina, and Morchella septimelata.</title>
        <authorList>
            <person name="Wingfield B.D."/>
            <person name="Bills G.F."/>
            <person name="Dong Y."/>
            <person name="Huang W."/>
            <person name="Nel W.J."/>
            <person name="Swalarsk-Parry B.S."/>
            <person name="Vaghefi N."/>
            <person name="Wilken P.M."/>
            <person name="An Z."/>
            <person name="de Beer Z.W."/>
            <person name="De Vos L."/>
            <person name="Chen L."/>
            <person name="Duong T.A."/>
            <person name="Gao Y."/>
            <person name="Hammerbacher A."/>
            <person name="Kikkert J.R."/>
            <person name="Li Y."/>
            <person name="Li H."/>
            <person name="Li K."/>
            <person name="Li Q."/>
            <person name="Liu X."/>
            <person name="Ma X."/>
            <person name="Naidoo K."/>
            <person name="Pethybridge S.J."/>
            <person name="Sun J."/>
            <person name="Steenkamp E.T."/>
            <person name="van der Nest M.A."/>
            <person name="van Wyk S."/>
            <person name="Wingfield M.J."/>
            <person name="Xiong C."/>
            <person name="Yue Q."/>
            <person name="Zhang X."/>
        </authorList>
    </citation>
    <scope>NUCLEOTIDE SEQUENCE [LARGE SCALE GENOMIC DNA]</scope>
    <source>
        <strain evidence="2 3">DSM 5745</strain>
    </source>
</reference>
<organism evidence="2 3">
    <name type="scientific">Aspergillus mulundensis</name>
    <dbReference type="NCBI Taxonomy" id="1810919"/>
    <lineage>
        <taxon>Eukaryota</taxon>
        <taxon>Fungi</taxon>
        <taxon>Dikarya</taxon>
        <taxon>Ascomycota</taxon>
        <taxon>Pezizomycotina</taxon>
        <taxon>Eurotiomycetes</taxon>
        <taxon>Eurotiomycetidae</taxon>
        <taxon>Eurotiales</taxon>
        <taxon>Aspergillaceae</taxon>
        <taxon>Aspergillus</taxon>
        <taxon>Aspergillus subgen. Nidulantes</taxon>
    </lineage>
</organism>
<dbReference type="GeneID" id="38117312"/>
<sequence length="470" mass="53069">MQKLSLTSHDPDGSQSSEDGTIAASTGSAPSQSTPSLTVTNVSRSPFSKGWGVPRPSAVLRKQVKSARRHNQRLSENRKALRRERDYLAGDLSDAEAEILRLKAQINDMLKVDEAKTLRLAKLNEQISDSRLSLQGARAENDRLQERARIAQAAALRATETGRPVPMEDREVRDKLETLEEKLKGWARCYAVDDLAALNQVSDEKMNRVIYRLSGYCLQEEWSELKSRFPTLKNKLPYMLSQALLAKTIFERIFNNPFFIFPDSQHYHNLPGRENMGVLYDRLYERDEPGSHKWRSHTLLMLNNGKGHQTSNYVDTALDNFSRSLENQILSGPIQVLLKPVSGQIHADKRADSLRGIIRTAGELAFRLWTQHVYPTCHSLGKACKFFSVDSGMHAHRLHRLEDDDPRLDGHRVAIITQPLILAWGDENAENYENSKVWAKAVVCVDELGVKTEKDVHGRPWGAGCQIEVG</sequence>
<feature type="compositionally biased region" description="Basic residues" evidence="1">
    <location>
        <begin position="62"/>
        <end position="72"/>
    </location>
</feature>
<feature type="compositionally biased region" description="Polar residues" evidence="1">
    <location>
        <begin position="1"/>
        <end position="46"/>
    </location>
</feature>